<dbReference type="EMBL" id="LUHQ01000002">
    <property type="protein sequence ID" value="OAP07816.1"/>
    <property type="molecule type" value="Genomic_DNA"/>
</dbReference>
<protein>
    <submittedName>
        <fullName evidence="1">Uncharacterized protein</fullName>
    </submittedName>
</protein>
<name>A0A178VPW4_ARATH</name>
<comment type="caution">
    <text evidence="1">The sequence shown here is derived from an EMBL/GenBank/DDBJ whole genome shotgun (WGS) entry which is preliminary data.</text>
</comment>
<proteinExistence type="predicted"/>
<sequence>MCSMHKHLFTCSGLENVFCFTNHYSDLRPLAQEEKLHRKLQCGRLFSQANPKLAALSLSTCHSWLHLLLSTLPRPPLLPTLSATCSLSPDSVTIQHHHESLLVTSHV</sequence>
<dbReference type="AlphaFoldDB" id="A0A178VPW4"/>
<organism evidence="1 2">
    <name type="scientific">Arabidopsis thaliana</name>
    <name type="common">Mouse-ear cress</name>
    <dbReference type="NCBI Taxonomy" id="3702"/>
    <lineage>
        <taxon>Eukaryota</taxon>
        <taxon>Viridiplantae</taxon>
        <taxon>Streptophyta</taxon>
        <taxon>Embryophyta</taxon>
        <taxon>Tracheophyta</taxon>
        <taxon>Spermatophyta</taxon>
        <taxon>Magnoliopsida</taxon>
        <taxon>eudicotyledons</taxon>
        <taxon>Gunneridae</taxon>
        <taxon>Pentapetalae</taxon>
        <taxon>rosids</taxon>
        <taxon>malvids</taxon>
        <taxon>Brassicales</taxon>
        <taxon>Brassicaceae</taxon>
        <taxon>Camelineae</taxon>
        <taxon>Arabidopsis</taxon>
    </lineage>
</organism>
<dbReference type="Proteomes" id="UP000078284">
    <property type="component" value="Chromosome 2"/>
</dbReference>
<evidence type="ECO:0000313" key="1">
    <source>
        <dbReference type="EMBL" id="OAP07816.1"/>
    </source>
</evidence>
<evidence type="ECO:0000313" key="2">
    <source>
        <dbReference type="Proteomes" id="UP000078284"/>
    </source>
</evidence>
<gene>
    <name evidence="1" type="ordered locus">AXX17_At2g16830</name>
</gene>
<reference evidence="2" key="1">
    <citation type="journal article" date="2016" name="Proc. Natl. Acad. Sci. U.S.A.">
        <title>Chromosome-level assembly of Arabidopsis thaliana Ler reveals the extent of translocation and inversion polymorphisms.</title>
        <authorList>
            <person name="Zapata L."/>
            <person name="Ding J."/>
            <person name="Willing E.M."/>
            <person name="Hartwig B."/>
            <person name="Bezdan D."/>
            <person name="Jiao W.B."/>
            <person name="Patel V."/>
            <person name="Velikkakam James G."/>
            <person name="Koornneef M."/>
            <person name="Ossowski S."/>
            <person name="Schneeberger K."/>
        </authorList>
    </citation>
    <scope>NUCLEOTIDE SEQUENCE [LARGE SCALE GENOMIC DNA]</scope>
    <source>
        <strain evidence="2">cv. Landsberg erecta</strain>
    </source>
</reference>
<accession>A0A178VPW4</accession>